<dbReference type="PANTHER" id="PTHR12697:SF5">
    <property type="entry name" value="DEOXYHYPUSINE HYDROXYLASE"/>
    <property type="match status" value="1"/>
</dbReference>
<evidence type="ECO:0000256" key="2">
    <source>
        <dbReference type="SAM" id="SignalP"/>
    </source>
</evidence>
<evidence type="ECO:0000256" key="1">
    <source>
        <dbReference type="SAM" id="MobiDB-lite"/>
    </source>
</evidence>
<dbReference type="SMART" id="SM00567">
    <property type="entry name" value="EZ_HEAT"/>
    <property type="match status" value="8"/>
</dbReference>
<accession>A0A812NYX3</accession>
<dbReference type="Proteomes" id="UP000604046">
    <property type="component" value="Unassembled WGS sequence"/>
</dbReference>
<feature type="compositionally biased region" description="Low complexity" evidence="1">
    <location>
        <begin position="853"/>
        <end position="862"/>
    </location>
</feature>
<evidence type="ECO:0000313" key="4">
    <source>
        <dbReference type="Proteomes" id="UP000604046"/>
    </source>
</evidence>
<keyword evidence="2" id="KW-0732">Signal</keyword>
<organism evidence="3 4">
    <name type="scientific">Symbiodinium natans</name>
    <dbReference type="NCBI Taxonomy" id="878477"/>
    <lineage>
        <taxon>Eukaryota</taxon>
        <taxon>Sar</taxon>
        <taxon>Alveolata</taxon>
        <taxon>Dinophyceae</taxon>
        <taxon>Suessiales</taxon>
        <taxon>Symbiodiniaceae</taxon>
        <taxon>Symbiodinium</taxon>
    </lineage>
</organism>
<dbReference type="EMBL" id="CAJNDS010002101">
    <property type="protein sequence ID" value="CAE7326833.1"/>
    <property type="molecule type" value="Genomic_DNA"/>
</dbReference>
<feature type="signal peptide" evidence="2">
    <location>
        <begin position="1"/>
        <end position="16"/>
    </location>
</feature>
<evidence type="ECO:0000313" key="3">
    <source>
        <dbReference type="EMBL" id="CAE7326833.1"/>
    </source>
</evidence>
<dbReference type="Gene3D" id="1.25.10.10">
    <property type="entry name" value="Leucine-rich Repeat Variant"/>
    <property type="match status" value="4"/>
</dbReference>
<dbReference type="InterPro" id="IPR011989">
    <property type="entry name" value="ARM-like"/>
</dbReference>
<proteinExistence type="predicted"/>
<sequence>MVCLLADLSLLPWCVMFDMASWVRFRATSRNAKAMASRHFDMGAVLARQLDCAEASESGSSISFWRKLAALRKFCERGGRGHGEVIEALQKRLQDPDWRMRQAVLTILPEAVENCTQAHVNAKVIESVAAKVDDESLHVRESAVSCLPLLAERGHTAAVSALKSALADPSDIVRRAAVSSLSHVCLAADSSASLLVLRRVVDIDAEVRRAALTTARQLYQLAGSEHRANGFAQIVQAALARLRQDEVAEVRLAAVDTLHVLAADERVDRRLVGELVQVAGTKEQPPCVRERCLEVLTPETSAQSAGTTQANRILHESLASQLPVMADILHTILRREKELKLRVAASQYMDHFSHPTFQSAAEAGLVDADLHVQSLCMSAVLKMGKVSEKSRRVCAAWALKGLKHPTREMRMDAAGKLALLGRTDDARLDKQILEALLARLEDVPDVAAAVLDALAACASQGDLAVIRCLSQMFSSVDSKVRCAAARALGKVAKAGDEVALAALRTGLLPPFHAEVVSAAVQALGTVSRRGDPPVIGLLVDLLPQVGHDELREALLVLARLTLRRGSGIVTASILRILEQSTAIPLRIQLACVQALQAVARKGDPRFVECLLSLLRSGNSQLCETAVVALAEHGKRGDATIICSLLPLVSGTGAVQDEVRLRISAIRAIALLASSRMDGSKKKQSDATAIAAIADCLKDSAVRSEAVEALSQMAEPGDPFTVAAVTRCLGHGDADCRAIAAYTLAKVARPGDQAVVSALRRCLESDTAVVQCSAAQSLGELCGQAHAHAVEELQAQLLNSDASVRHAATASLRKIRGIKAVPVIVQALQVQKAQKGEPNEPTQPQGPTAKRQRTQSSPSQRSG</sequence>
<dbReference type="PANTHER" id="PTHR12697">
    <property type="entry name" value="PBS LYASE HEAT-LIKE PROTEIN"/>
    <property type="match status" value="1"/>
</dbReference>
<feature type="region of interest" description="Disordered" evidence="1">
    <location>
        <begin position="829"/>
        <end position="862"/>
    </location>
</feature>
<feature type="chain" id="PRO_5032305967" evidence="2">
    <location>
        <begin position="17"/>
        <end position="862"/>
    </location>
</feature>
<dbReference type="SUPFAM" id="SSF48371">
    <property type="entry name" value="ARM repeat"/>
    <property type="match status" value="2"/>
</dbReference>
<gene>
    <name evidence="3" type="ORF">SNAT2548_LOCUS17111</name>
</gene>
<dbReference type="GO" id="GO:0016491">
    <property type="term" value="F:oxidoreductase activity"/>
    <property type="evidence" value="ECO:0007669"/>
    <property type="project" value="TreeGrafter"/>
</dbReference>
<keyword evidence="4" id="KW-1185">Reference proteome</keyword>
<dbReference type="Pfam" id="PF13646">
    <property type="entry name" value="HEAT_2"/>
    <property type="match status" value="2"/>
</dbReference>
<dbReference type="InterPro" id="IPR016024">
    <property type="entry name" value="ARM-type_fold"/>
</dbReference>
<dbReference type="AlphaFoldDB" id="A0A812NYX3"/>
<comment type="caution">
    <text evidence="3">The sequence shown here is derived from an EMBL/GenBank/DDBJ whole genome shotgun (WGS) entry which is preliminary data.</text>
</comment>
<protein>
    <submittedName>
        <fullName evidence="3">Uncharacterized protein</fullName>
    </submittedName>
</protein>
<dbReference type="OrthoDB" id="432342at2759"/>
<dbReference type="InterPro" id="IPR004155">
    <property type="entry name" value="PBS_lyase_HEAT"/>
</dbReference>
<reference evidence="3" key="1">
    <citation type="submission" date="2021-02" db="EMBL/GenBank/DDBJ databases">
        <authorList>
            <person name="Dougan E. K."/>
            <person name="Rhodes N."/>
            <person name="Thang M."/>
            <person name="Chan C."/>
        </authorList>
    </citation>
    <scope>NUCLEOTIDE SEQUENCE</scope>
</reference>
<name>A0A812NYX3_9DINO</name>